<dbReference type="EMBL" id="CP011409">
    <property type="protein sequence ID" value="AKZ61930.1"/>
    <property type="molecule type" value="Genomic_DNA"/>
</dbReference>
<gene>
    <name evidence="1" type="ORF">F506_03920</name>
</gene>
<name>A0ABM5UXP8_9BURK</name>
<sequence length="63" mass="7174">MNILREAEREVWVDGTIYQFKSKVEASGFEDMCRAIGKLHNALQLYPPAAILQTAPHDRSEEV</sequence>
<reference evidence="2" key="1">
    <citation type="journal article" date="2015" name="Genome Announc.">
        <title>Complete Genome Sequence of Herbaspirillum hiltneri N3 (DSM 17495), Isolated from Surface-Sterilized Wheat Roots.</title>
        <authorList>
            <person name="Guizelini D."/>
            <person name="Saizaki P.M."/>
            <person name="Coimbra N.A."/>
            <person name="Weiss V.A."/>
            <person name="Faoro H."/>
            <person name="Sfeir M.Z."/>
            <person name="Baura V.A."/>
            <person name="Monteiro R.A."/>
            <person name="Chubatsu L.S."/>
            <person name="Souza E.M."/>
            <person name="Cruz L.M."/>
            <person name="Pedrosa F.O."/>
            <person name="Raittz R.T."/>
            <person name="Marchaukoski J.N."/>
            <person name="Steffens M.B."/>
        </authorList>
    </citation>
    <scope>NUCLEOTIDE SEQUENCE [LARGE SCALE GENOMIC DNA]</scope>
    <source>
        <strain evidence="2">N3</strain>
    </source>
</reference>
<protein>
    <submittedName>
        <fullName evidence="1">Uncharacterized protein</fullName>
    </submittedName>
</protein>
<evidence type="ECO:0000313" key="1">
    <source>
        <dbReference type="EMBL" id="AKZ61930.1"/>
    </source>
</evidence>
<accession>A0ABM5UXP8</accession>
<evidence type="ECO:0000313" key="2">
    <source>
        <dbReference type="Proteomes" id="UP000063429"/>
    </source>
</evidence>
<keyword evidence="2" id="KW-1185">Reference proteome</keyword>
<dbReference type="Proteomes" id="UP000063429">
    <property type="component" value="Chromosome"/>
</dbReference>
<organism evidence="1 2">
    <name type="scientific">Herbaspirillum hiltneri N3</name>
    <dbReference type="NCBI Taxonomy" id="1262470"/>
    <lineage>
        <taxon>Bacteria</taxon>
        <taxon>Pseudomonadati</taxon>
        <taxon>Pseudomonadota</taxon>
        <taxon>Betaproteobacteria</taxon>
        <taxon>Burkholderiales</taxon>
        <taxon>Oxalobacteraceae</taxon>
        <taxon>Herbaspirillum</taxon>
    </lineage>
</organism>
<proteinExistence type="predicted"/>
<dbReference type="RefSeq" id="WP_053195427.1">
    <property type="nucleotide sequence ID" value="NZ_CP011409.1"/>
</dbReference>